<dbReference type="KEGG" id="sdd:D9753_31875"/>
<keyword evidence="12" id="KW-0472">Membrane</keyword>
<feature type="transmembrane region" description="Helical" evidence="12">
    <location>
        <begin position="170"/>
        <end position="194"/>
    </location>
</feature>
<dbReference type="Gene3D" id="6.10.340.10">
    <property type="match status" value="1"/>
</dbReference>
<dbReference type="PANTHER" id="PTHR43304:SF1">
    <property type="entry name" value="PAC DOMAIN-CONTAINING PROTEIN"/>
    <property type="match status" value="1"/>
</dbReference>
<gene>
    <name evidence="15" type="ORF">D9753_31875</name>
</gene>
<dbReference type="GO" id="GO:0005886">
    <property type="term" value="C:plasma membrane"/>
    <property type="evidence" value="ECO:0007669"/>
    <property type="project" value="UniProtKB-SubCell"/>
</dbReference>
<sequence>MGAILLLAAVVGSRQLSRTAEVADRLISQVQPARAEAFRIQTALVDQESGVRGYTITGDRRFLKPYTDGLASEKAHARTMSGLLAHDGRLEKDLRTLRRAADDWRRRYATPLITGANAGPARAGERADMEQGRRAFDHLRTLFTQQNAHLEQAGERTEAQLQQTRSVRNWSFVAMLTALLLTGAALAVMLHFFVVRPLRHLRADARRVADGDFGHRISARGPSDLRSVAWDVEDMRLRIVNELAASRSQQQRLTQQAQDLDTQATELRRSNAELEQFAYVASHDLQEPLRKVASFCQLLDKRYGEQLDGRGKQYIDFAVDGAKRMQVLINDLLTFSRVGRLNDAREPVDLDTVLDKALANLTAAVDEADALIERPERLPHVTGDPTLLTMLWQNLIGNAVKFRTPDRAVAVHITVARDAEDNAWRFCVTDNGIGIPEEFADKVFVIFQRLHGRDAYTGTGIGLALCKKIIEHHGGRIWIDTAHSDGARLCFTLPGQPQPPPRPTTNSRQTVKESQREHPARPAHRGPPGRRRPRR</sequence>
<dbReference type="EC" id="2.7.13.3" evidence="3"/>
<feature type="domain" description="HAMP" evidence="14">
    <location>
        <begin position="192"/>
        <end position="244"/>
    </location>
</feature>
<feature type="compositionally biased region" description="Basic residues" evidence="11">
    <location>
        <begin position="521"/>
        <end position="535"/>
    </location>
</feature>
<dbReference type="EMBL" id="CP033073">
    <property type="protein sequence ID" value="AYN43993.1"/>
    <property type="molecule type" value="Genomic_DNA"/>
</dbReference>
<evidence type="ECO:0000256" key="4">
    <source>
        <dbReference type="ARBA" id="ARBA00022553"/>
    </source>
</evidence>
<dbReference type="RefSeq" id="WP_121791402.1">
    <property type="nucleotide sequence ID" value="NZ_CP033073.1"/>
</dbReference>
<dbReference type="PANTHER" id="PTHR43304">
    <property type="entry name" value="PHYTOCHROME-LIKE PROTEIN CPH1"/>
    <property type="match status" value="1"/>
</dbReference>
<dbReference type="CDD" id="cd06225">
    <property type="entry name" value="HAMP"/>
    <property type="match status" value="1"/>
</dbReference>
<feature type="domain" description="Histidine kinase" evidence="13">
    <location>
        <begin position="280"/>
        <end position="497"/>
    </location>
</feature>
<dbReference type="Pfam" id="PF00512">
    <property type="entry name" value="HisKA"/>
    <property type="match status" value="1"/>
</dbReference>
<dbReference type="InterPro" id="IPR036097">
    <property type="entry name" value="HisK_dim/P_sf"/>
</dbReference>
<evidence type="ECO:0000256" key="11">
    <source>
        <dbReference type="SAM" id="MobiDB-lite"/>
    </source>
</evidence>
<keyword evidence="6 12" id="KW-0812">Transmembrane</keyword>
<evidence type="ECO:0000256" key="10">
    <source>
        <dbReference type="SAM" id="Coils"/>
    </source>
</evidence>
<evidence type="ECO:0000256" key="7">
    <source>
        <dbReference type="ARBA" id="ARBA00022777"/>
    </source>
</evidence>
<evidence type="ECO:0000259" key="13">
    <source>
        <dbReference type="PROSITE" id="PS50109"/>
    </source>
</evidence>
<evidence type="ECO:0000256" key="12">
    <source>
        <dbReference type="SAM" id="Phobius"/>
    </source>
</evidence>
<evidence type="ECO:0000256" key="5">
    <source>
        <dbReference type="ARBA" id="ARBA00022679"/>
    </source>
</evidence>
<dbReference type="Pfam" id="PF05227">
    <property type="entry name" value="CHASE3"/>
    <property type="match status" value="1"/>
</dbReference>
<evidence type="ECO:0000256" key="2">
    <source>
        <dbReference type="ARBA" id="ARBA00004236"/>
    </source>
</evidence>
<keyword evidence="9" id="KW-0902">Two-component regulatory system</keyword>
<dbReference type="Proteomes" id="UP000268329">
    <property type="component" value="Chromosome"/>
</dbReference>
<reference evidence="15 16" key="1">
    <citation type="submission" date="2018-10" db="EMBL/GenBank/DDBJ databases">
        <title>The genome of Streptomyces dangxiongensis Z022.</title>
        <authorList>
            <person name="Zhang B."/>
        </authorList>
    </citation>
    <scope>NUCLEOTIDE SEQUENCE [LARGE SCALE GENOMIC DNA]</scope>
    <source>
        <strain evidence="15 16">Z022</strain>
    </source>
</reference>
<dbReference type="InterPro" id="IPR052162">
    <property type="entry name" value="Sensor_kinase/Photoreceptor"/>
</dbReference>
<keyword evidence="4" id="KW-0597">Phosphoprotein</keyword>
<comment type="catalytic activity">
    <reaction evidence="1">
        <text>ATP + protein L-histidine = ADP + protein N-phospho-L-histidine.</text>
        <dbReference type="EC" id="2.7.13.3"/>
    </reaction>
</comment>
<evidence type="ECO:0000256" key="6">
    <source>
        <dbReference type="ARBA" id="ARBA00022692"/>
    </source>
</evidence>
<evidence type="ECO:0000256" key="1">
    <source>
        <dbReference type="ARBA" id="ARBA00000085"/>
    </source>
</evidence>
<feature type="coiled-coil region" evidence="10">
    <location>
        <begin position="243"/>
        <end position="270"/>
    </location>
</feature>
<dbReference type="FunFam" id="3.30.565.10:FF:000006">
    <property type="entry name" value="Sensor histidine kinase WalK"/>
    <property type="match status" value="1"/>
</dbReference>
<dbReference type="SMART" id="SM00304">
    <property type="entry name" value="HAMP"/>
    <property type="match status" value="1"/>
</dbReference>
<dbReference type="InterPro" id="IPR036890">
    <property type="entry name" value="HATPase_C_sf"/>
</dbReference>
<dbReference type="Pfam" id="PF02518">
    <property type="entry name" value="HATPase_c"/>
    <property type="match status" value="1"/>
</dbReference>
<evidence type="ECO:0000256" key="3">
    <source>
        <dbReference type="ARBA" id="ARBA00012438"/>
    </source>
</evidence>
<evidence type="ECO:0000256" key="9">
    <source>
        <dbReference type="ARBA" id="ARBA00023012"/>
    </source>
</evidence>
<organism evidence="15 16">
    <name type="scientific">Streptomyces dangxiongensis</name>
    <dbReference type="NCBI Taxonomy" id="1442032"/>
    <lineage>
        <taxon>Bacteria</taxon>
        <taxon>Bacillati</taxon>
        <taxon>Actinomycetota</taxon>
        <taxon>Actinomycetes</taxon>
        <taxon>Kitasatosporales</taxon>
        <taxon>Streptomycetaceae</taxon>
        <taxon>Streptomyces</taxon>
    </lineage>
</organism>
<dbReference type="GO" id="GO:0000155">
    <property type="term" value="F:phosphorelay sensor kinase activity"/>
    <property type="evidence" value="ECO:0007669"/>
    <property type="project" value="InterPro"/>
</dbReference>
<evidence type="ECO:0000259" key="14">
    <source>
        <dbReference type="PROSITE" id="PS50885"/>
    </source>
</evidence>
<accession>A0A3G2JNQ0</accession>
<keyword evidence="10" id="KW-0175">Coiled coil</keyword>
<dbReference type="InterPro" id="IPR003661">
    <property type="entry name" value="HisK_dim/P_dom"/>
</dbReference>
<dbReference type="OrthoDB" id="9808408at2"/>
<proteinExistence type="predicted"/>
<keyword evidence="16" id="KW-1185">Reference proteome</keyword>
<evidence type="ECO:0000313" key="15">
    <source>
        <dbReference type="EMBL" id="AYN43993.1"/>
    </source>
</evidence>
<dbReference type="SUPFAM" id="SSF47384">
    <property type="entry name" value="Homodimeric domain of signal transducing histidine kinase"/>
    <property type="match status" value="1"/>
</dbReference>
<dbReference type="InterPro" id="IPR005467">
    <property type="entry name" value="His_kinase_dom"/>
</dbReference>
<keyword evidence="7" id="KW-0418">Kinase</keyword>
<keyword evidence="5" id="KW-0808">Transferase</keyword>
<dbReference type="PROSITE" id="PS50885">
    <property type="entry name" value="HAMP"/>
    <property type="match status" value="1"/>
</dbReference>
<dbReference type="CDD" id="cd00082">
    <property type="entry name" value="HisKA"/>
    <property type="match status" value="1"/>
</dbReference>
<dbReference type="InterPro" id="IPR003594">
    <property type="entry name" value="HATPase_dom"/>
</dbReference>
<name>A0A3G2JNQ0_9ACTN</name>
<comment type="subcellular location">
    <subcellularLocation>
        <location evidence="2">Cell membrane</location>
    </subcellularLocation>
</comment>
<dbReference type="SUPFAM" id="SSF158472">
    <property type="entry name" value="HAMP domain-like"/>
    <property type="match status" value="1"/>
</dbReference>
<keyword evidence="8 12" id="KW-1133">Transmembrane helix</keyword>
<dbReference type="InterPro" id="IPR003660">
    <property type="entry name" value="HAMP_dom"/>
</dbReference>
<dbReference type="AlphaFoldDB" id="A0A3G2JNQ0"/>
<dbReference type="Gene3D" id="1.10.287.130">
    <property type="match status" value="1"/>
</dbReference>
<dbReference type="PROSITE" id="PS50109">
    <property type="entry name" value="HIS_KIN"/>
    <property type="match status" value="1"/>
</dbReference>
<dbReference type="InterPro" id="IPR007891">
    <property type="entry name" value="CHASE3"/>
</dbReference>
<dbReference type="SMART" id="SM00387">
    <property type="entry name" value="HATPase_c"/>
    <property type="match status" value="1"/>
</dbReference>
<protein>
    <recommendedName>
        <fullName evidence="3">histidine kinase</fullName>
        <ecNumber evidence="3">2.7.13.3</ecNumber>
    </recommendedName>
</protein>
<dbReference type="Gene3D" id="3.30.565.10">
    <property type="entry name" value="Histidine kinase-like ATPase, C-terminal domain"/>
    <property type="match status" value="1"/>
</dbReference>
<feature type="compositionally biased region" description="Basic and acidic residues" evidence="11">
    <location>
        <begin position="510"/>
        <end position="520"/>
    </location>
</feature>
<evidence type="ECO:0000313" key="16">
    <source>
        <dbReference type="Proteomes" id="UP000268329"/>
    </source>
</evidence>
<dbReference type="SMART" id="SM00388">
    <property type="entry name" value="HisKA"/>
    <property type="match status" value="1"/>
</dbReference>
<evidence type="ECO:0000256" key="8">
    <source>
        <dbReference type="ARBA" id="ARBA00022989"/>
    </source>
</evidence>
<feature type="region of interest" description="Disordered" evidence="11">
    <location>
        <begin position="493"/>
        <end position="535"/>
    </location>
</feature>
<dbReference type="PRINTS" id="PR00344">
    <property type="entry name" value="BCTRLSENSOR"/>
</dbReference>
<dbReference type="SUPFAM" id="SSF55874">
    <property type="entry name" value="ATPase domain of HSP90 chaperone/DNA topoisomerase II/histidine kinase"/>
    <property type="match status" value="1"/>
</dbReference>
<dbReference type="InterPro" id="IPR004358">
    <property type="entry name" value="Sig_transdc_His_kin-like_C"/>
</dbReference>
<dbReference type="Pfam" id="PF00672">
    <property type="entry name" value="HAMP"/>
    <property type="match status" value="1"/>
</dbReference>